<dbReference type="GO" id="GO:0016192">
    <property type="term" value="P:vesicle-mediated transport"/>
    <property type="evidence" value="ECO:0007669"/>
    <property type="project" value="InterPro"/>
</dbReference>
<feature type="transmembrane region" description="Helical" evidence="8">
    <location>
        <begin position="177"/>
        <end position="197"/>
    </location>
</feature>
<feature type="compositionally biased region" description="Polar residues" evidence="7">
    <location>
        <begin position="540"/>
        <end position="558"/>
    </location>
</feature>
<dbReference type="Pfam" id="PF19038">
    <property type="entry name" value="Fuz_longin_3"/>
    <property type="match status" value="1"/>
</dbReference>
<feature type="domain" description="Major facilitator superfamily (MFS) profile" evidence="9">
    <location>
        <begin position="22"/>
        <end position="485"/>
    </location>
</feature>
<dbReference type="InterPro" id="IPR043971">
    <property type="entry name" value="FUZ/MON1/HPS1_longin_2"/>
</dbReference>
<feature type="transmembrane region" description="Helical" evidence="8">
    <location>
        <begin position="328"/>
        <end position="346"/>
    </location>
</feature>
<dbReference type="InterPro" id="IPR036259">
    <property type="entry name" value="MFS_trans_sf"/>
</dbReference>
<feature type="transmembrane region" description="Helical" evidence="8">
    <location>
        <begin position="288"/>
        <end position="308"/>
    </location>
</feature>
<dbReference type="GO" id="GO:0022857">
    <property type="term" value="F:transmembrane transporter activity"/>
    <property type="evidence" value="ECO:0007669"/>
    <property type="project" value="InterPro"/>
</dbReference>
<dbReference type="GO" id="GO:0032585">
    <property type="term" value="C:multivesicular body membrane"/>
    <property type="evidence" value="ECO:0007669"/>
    <property type="project" value="UniProtKB-SubCell"/>
</dbReference>
<proteinExistence type="predicted"/>
<dbReference type="GO" id="GO:0006623">
    <property type="term" value="P:protein targeting to vacuole"/>
    <property type="evidence" value="ECO:0007669"/>
    <property type="project" value="InterPro"/>
</dbReference>
<feature type="transmembrane region" description="Helical" evidence="8">
    <location>
        <begin position="118"/>
        <end position="138"/>
    </location>
</feature>
<sequence length="1084" mass="116790">MPEEANTESGPEKLAGPKCVALVAAVSGAGFLNTFSSQAAVIILPTISRDLHIPPGRQQLVVSVYGLAFGCFLLLWGRVADIFSKRTVFVAGSVWVTLTTAITPFAPNEAAFHAFRALQGIGAAANVPTAIGVLGTTFSRGKARAYAFGFYSAATPLGSVVGNLLSGFIASSTSWKWVFGVLAILAACITIAGYFAIPCQKSPTAIDDATLRGRLDLVGAFLSTAGLGCLLFALSTGNQAGWATPWIPVLIVVAVALITAFLFWERFLEANGSRPPLMRVSLFQNRELSVSLAVMCMLFASFNGYLVYATFYYQEYQALSPLQTTLRFIPTGVVGVIMAISVPLLLSRIPTFAVLLLGTLSTSVSSLLLAVPIPTDTSYFKYGLWAMILATFGADSATPCLYSIVSHAVSGEYQAISGAMLNVSMQLGRVLGLAIATATQTAVMARGRDAEVDHGQLLPWDPISLEGIRAANWLNFAFDDLGHTNETMATDDSASADGSGEASQVPPNDSTDSKAYTGQATTALTTVDIQTLSFPDGSRGTFQTPAPRSVSTPVSSGYASPGYKASHSGGEGDDGASVMSFAPTMRPAGDIASLFVGDLSKRSIAWNMLRSQAPTVQPFETSRHRQGDILTNFEREFELVPAEATEEVDDASRVAMWKAKRKHYMILSSAGKPIWSRHGDLMLINSSIGVMQTIISFYEGAKSPLLGFTAGDARFVVLTRGPLYFVAVSKLGESDSQLRAQLDALYMQILSTLTLPTLTRIFVNRPSSDLRKPLQGTESLLSSLADTFTRGSPTTLLGALECLKLRKSQRHSINNTFLKLRSDKLLYGLIIAGGKLVSVIRPRRHSLHPSDLQLIFNMLFESDGIKGGGGENWIPLCLPAFNNEGYLYMYVSFFDDEGQEAQEEAKADNEQTTGTSSQIAMVLISTNKESFFGLQKMRHDVAQQLAKSGHLAVIRASVRAGRPRTSQIVPGNPMSHFLYKSKANVQFCMAALEPPLDAISERRRLISLYHEMHAAVHAKHAHLKILHNTGEDSTSLAWVTPVFELYCVGGPNMSRATMGQGANKIIQWAKKEEQRLFIIGGGVF</sequence>
<feature type="transmembrane region" description="Helical" evidence="8">
    <location>
        <begin position="20"/>
        <end position="47"/>
    </location>
</feature>
<dbReference type="Proteomes" id="UP000076744">
    <property type="component" value="Unassembled WGS sequence"/>
</dbReference>
<dbReference type="EMBL" id="AZHB01000001">
    <property type="protein sequence ID" value="OAA74002.1"/>
    <property type="molecule type" value="Genomic_DNA"/>
</dbReference>
<dbReference type="Gene3D" id="1.20.1250.20">
    <property type="entry name" value="MFS general substrate transporter like domains"/>
    <property type="match status" value="1"/>
</dbReference>
<dbReference type="InterPro" id="IPR020846">
    <property type="entry name" value="MFS_dom"/>
</dbReference>
<evidence type="ECO:0000256" key="5">
    <source>
        <dbReference type="ARBA" id="ARBA00019201"/>
    </source>
</evidence>
<evidence type="ECO:0000256" key="3">
    <source>
        <dbReference type="ARBA" id="ARBA00004440"/>
    </source>
</evidence>
<dbReference type="SUPFAM" id="SSF103473">
    <property type="entry name" value="MFS general substrate transporter"/>
    <property type="match status" value="2"/>
</dbReference>
<evidence type="ECO:0000256" key="4">
    <source>
        <dbReference type="ARBA" id="ARBA00018132"/>
    </source>
</evidence>
<dbReference type="PANTHER" id="PTHR13027">
    <property type="entry name" value="SAND PROTEIN-RELATED"/>
    <property type="match status" value="1"/>
</dbReference>
<feature type="transmembrane region" description="Helical" evidence="8">
    <location>
        <begin position="59"/>
        <end position="76"/>
    </location>
</feature>
<feature type="region of interest" description="Disordered" evidence="7">
    <location>
        <begin position="535"/>
        <end position="577"/>
    </location>
</feature>
<evidence type="ECO:0000259" key="9">
    <source>
        <dbReference type="PROSITE" id="PS50850"/>
    </source>
</evidence>
<feature type="transmembrane region" description="Helical" evidence="8">
    <location>
        <begin position="353"/>
        <end position="373"/>
    </location>
</feature>
<feature type="compositionally biased region" description="Polar residues" evidence="7">
    <location>
        <begin position="505"/>
        <end position="515"/>
    </location>
</feature>
<dbReference type="InterPro" id="IPR043972">
    <property type="entry name" value="FUZ/MON1/HPS1_longin_1"/>
</dbReference>
<dbReference type="OrthoDB" id="272411at2759"/>
<evidence type="ECO:0000256" key="8">
    <source>
        <dbReference type="SAM" id="Phobius"/>
    </source>
</evidence>
<feature type="transmembrane region" description="Helical" evidence="8">
    <location>
        <begin position="246"/>
        <end position="267"/>
    </location>
</feature>
<dbReference type="Pfam" id="PF19037">
    <property type="entry name" value="Fuz_longin_2"/>
    <property type="match status" value="1"/>
</dbReference>
<dbReference type="InterPro" id="IPR043970">
    <property type="entry name" value="FUZ/MON1/HPS1_longin_3"/>
</dbReference>
<feature type="transmembrane region" description="Helical" evidence="8">
    <location>
        <begin position="217"/>
        <end position="234"/>
    </location>
</feature>
<dbReference type="Gene3D" id="1.20.1720.10">
    <property type="entry name" value="Multidrug resistance protein D"/>
    <property type="match status" value="1"/>
</dbReference>
<accession>A0A162JUK7</accession>
<dbReference type="PRINTS" id="PR01546">
    <property type="entry name" value="YEAST73DUF"/>
</dbReference>
<organism evidence="10 11">
    <name type="scientific">Cordyceps fumosorosea (strain ARSEF 2679)</name>
    <name type="common">Isaria fumosorosea</name>
    <dbReference type="NCBI Taxonomy" id="1081104"/>
    <lineage>
        <taxon>Eukaryota</taxon>
        <taxon>Fungi</taxon>
        <taxon>Dikarya</taxon>
        <taxon>Ascomycota</taxon>
        <taxon>Pezizomycotina</taxon>
        <taxon>Sordariomycetes</taxon>
        <taxon>Hypocreomycetidae</taxon>
        <taxon>Hypocreales</taxon>
        <taxon>Cordycipitaceae</taxon>
        <taxon>Cordyceps</taxon>
    </lineage>
</organism>
<feature type="transmembrane region" description="Helical" evidence="8">
    <location>
        <begin position="150"/>
        <end position="171"/>
    </location>
</feature>
<dbReference type="PROSITE" id="PS50850">
    <property type="entry name" value="MFS"/>
    <property type="match status" value="1"/>
</dbReference>
<comment type="function">
    <text evidence="6">In complex with CCZ1, is required for multiple vacuole delivery pathways including the cytoplasm to vacuole transport (Cvt), autophagy, pexophagy and endocytosis. The MON1-CCZ1 complex acts at the fusion of vesicles with the vacuole, through its regulation of the SNARE complex during the coordinated priming and docking stages of fusion, and particularly at the stage of tethering/docking.</text>
</comment>
<reference evidence="10 11" key="1">
    <citation type="journal article" date="2016" name="Genome Biol. Evol.">
        <title>Divergent and convergent evolution of fungal pathogenicity.</title>
        <authorList>
            <person name="Shang Y."/>
            <person name="Xiao G."/>
            <person name="Zheng P."/>
            <person name="Cen K."/>
            <person name="Zhan S."/>
            <person name="Wang C."/>
        </authorList>
    </citation>
    <scope>NUCLEOTIDE SEQUENCE [LARGE SCALE GENOMIC DNA]</scope>
    <source>
        <strain evidence="10 11">ARSEF 2679</strain>
    </source>
</reference>
<comment type="caution">
    <text evidence="10">The sequence shown here is derived from an EMBL/GenBank/DDBJ whole genome shotgun (WGS) entry which is preliminary data.</text>
</comment>
<evidence type="ECO:0000256" key="6">
    <source>
        <dbReference type="ARBA" id="ARBA00043892"/>
    </source>
</evidence>
<dbReference type="PANTHER" id="PTHR13027:SF7">
    <property type="entry name" value="VACUOLAR FUSION PROTEIN MON1 HOMOLOG"/>
    <property type="match status" value="1"/>
</dbReference>
<dbReference type="GO" id="GO:0035658">
    <property type="term" value="C:Mon1-Ccz1 complex"/>
    <property type="evidence" value="ECO:0007669"/>
    <property type="project" value="TreeGrafter"/>
</dbReference>
<evidence type="ECO:0000256" key="7">
    <source>
        <dbReference type="SAM" id="MobiDB-lite"/>
    </source>
</evidence>
<feature type="region of interest" description="Disordered" evidence="7">
    <location>
        <begin position="487"/>
        <end position="515"/>
    </location>
</feature>
<dbReference type="GO" id="GO:0000329">
    <property type="term" value="C:fungal-type vacuole membrane"/>
    <property type="evidence" value="ECO:0007669"/>
    <property type="project" value="TreeGrafter"/>
</dbReference>
<dbReference type="RefSeq" id="XP_018708960.1">
    <property type="nucleotide sequence ID" value="XM_018844510.1"/>
</dbReference>
<gene>
    <name evidence="10" type="ORF">ISF_00903</name>
</gene>
<keyword evidence="8" id="KW-1133">Transmembrane helix</keyword>
<evidence type="ECO:0000256" key="1">
    <source>
        <dbReference type="ARBA" id="ARBA00004141"/>
    </source>
</evidence>
<keyword evidence="8" id="KW-0472">Membrane</keyword>
<feature type="transmembrane region" description="Helical" evidence="8">
    <location>
        <begin position="88"/>
        <end position="106"/>
    </location>
</feature>
<evidence type="ECO:0000313" key="11">
    <source>
        <dbReference type="Proteomes" id="UP000076744"/>
    </source>
</evidence>
<keyword evidence="11" id="KW-1185">Reference proteome</keyword>
<dbReference type="Pfam" id="PF19036">
    <property type="entry name" value="Fuz_longin_1"/>
    <property type="match status" value="1"/>
</dbReference>
<protein>
    <recommendedName>
        <fullName evidence="4">Vacuolar fusion protein MON1</fullName>
    </recommendedName>
    <alternativeName>
        <fullName evidence="5">Vacuolar fusion protein mon1</fullName>
    </alternativeName>
</protein>
<dbReference type="AlphaFoldDB" id="A0A162JUK7"/>
<dbReference type="STRING" id="1081104.A0A162JUK7"/>
<dbReference type="InterPro" id="IPR004353">
    <property type="entry name" value="Mon1"/>
</dbReference>
<evidence type="ECO:0000313" key="10">
    <source>
        <dbReference type="EMBL" id="OAA74002.1"/>
    </source>
</evidence>
<dbReference type="Pfam" id="PF07690">
    <property type="entry name" value="MFS_1"/>
    <property type="match status" value="1"/>
</dbReference>
<evidence type="ECO:0000256" key="2">
    <source>
        <dbReference type="ARBA" id="ARBA00004380"/>
    </source>
</evidence>
<comment type="subcellular location">
    <subcellularLocation>
        <location evidence="3">Endosome</location>
        <location evidence="3">Multivesicular body membrane</location>
        <topology evidence="3">Peripheral membrane protein</topology>
    </subcellularLocation>
    <subcellularLocation>
        <location evidence="1">Membrane</location>
        <topology evidence="1">Multi-pass membrane protein</topology>
    </subcellularLocation>
    <subcellularLocation>
        <location evidence="2">Prevacuolar compartment membrane</location>
        <topology evidence="2">Peripheral membrane protein</topology>
    </subcellularLocation>
</comment>
<feature type="compositionally biased region" description="Low complexity" evidence="7">
    <location>
        <begin position="487"/>
        <end position="503"/>
    </location>
</feature>
<keyword evidence="8" id="KW-0812">Transmembrane</keyword>
<dbReference type="GeneID" id="30017195"/>
<dbReference type="InterPro" id="IPR011701">
    <property type="entry name" value="MFS"/>
</dbReference>
<name>A0A162JUK7_CORFA</name>